<dbReference type="RefSeq" id="WP_181929139.1">
    <property type="nucleotide sequence ID" value="NZ_CP054698.1"/>
</dbReference>
<keyword evidence="2" id="KW-1185">Reference proteome</keyword>
<reference evidence="2" key="1">
    <citation type="submission" date="2020-06" db="EMBL/GenBank/DDBJ databases">
        <title>Nostoc edaphicum CCNP1411 genome.</title>
        <authorList>
            <person name="Fidor A."/>
            <person name="Grabski M."/>
            <person name="Gawor J."/>
            <person name="Gromadka R."/>
            <person name="Wegrzyn G."/>
            <person name="Mazur-Marzec H."/>
        </authorList>
    </citation>
    <scope>NUCLEOTIDE SEQUENCE [LARGE SCALE GENOMIC DNA]</scope>
    <source>
        <strain evidence="2">CCNP1411</strain>
    </source>
</reference>
<dbReference type="AlphaFoldDB" id="A0A7D7QWR1"/>
<evidence type="ECO:0000313" key="1">
    <source>
        <dbReference type="EMBL" id="QMS91523.1"/>
    </source>
</evidence>
<protein>
    <submittedName>
        <fullName evidence="1">Uncharacterized protein</fullName>
    </submittedName>
</protein>
<evidence type="ECO:0000313" key="2">
    <source>
        <dbReference type="Proteomes" id="UP000514713"/>
    </source>
</evidence>
<gene>
    <name evidence="1" type="ORF">HUN01_29450</name>
</gene>
<dbReference type="EMBL" id="CP054698">
    <property type="protein sequence ID" value="QMS91523.1"/>
    <property type="molecule type" value="Genomic_DNA"/>
</dbReference>
<sequence>MVYVNVRTSELSTRSDRLYEIHSKKAIAPHLNFVEAAIALCESHSESAIAPHLI</sequence>
<organism evidence="1 2">
    <name type="scientific">Nostoc edaphicum CCNP1411</name>
    <dbReference type="NCBI Taxonomy" id="1472755"/>
    <lineage>
        <taxon>Bacteria</taxon>
        <taxon>Bacillati</taxon>
        <taxon>Cyanobacteriota</taxon>
        <taxon>Cyanophyceae</taxon>
        <taxon>Nostocales</taxon>
        <taxon>Nostocaceae</taxon>
        <taxon>Nostoc</taxon>
    </lineage>
</organism>
<proteinExistence type="predicted"/>
<name>A0A7D7QWR1_9NOSO</name>
<dbReference type="Proteomes" id="UP000514713">
    <property type="component" value="Chromosome"/>
</dbReference>
<accession>A0A7D7QWR1</accession>
<dbReference type="KEGG" id="ned:HUN01_29450"/>